<evidence type="ECO:0000313" key="3">
    <source>
        <dbReference type="Proteomes" id="UP000481872"/>
    </source>
</evidence>
<feature type="transmembrane region" description="Helical" evidence="1">
    <location>
        <begin position="48"/>
        <end position="69"/>
    </location>
</feature>
<gene>
    <name evidence="2" type="ORF">G3M99_12000</name>
</gene>
<sequence length="70" mass="8100">MICFKCGTKVKRVTSYCDKCGAFIGYNDKKLKDRFKGKMKSYKLKVRGLPIQMKVMLGIEIMVICMFFMG</sequence>
<proteinExistence type="predicted"/>
<keyword evidence="1" id="KW-0812">Transmembrane</keyword>
<comment type="caution">
    <text evidence="2">The sequence shown here is derived from an EMBL/GenBank/DDBJ whole genome shotgun (WGS) entry which is preliminary data.</text>
</comment>
<dbReference type="AlphaFoldDB" id="A0A6M0H7L1"/>
<keyword evidence="1" id="KW-0472">Membrane</keyword>
<evidence type="ECO:0000313" key="2">
    <source>
        <dbReference type="EMBL" id="NEU05562.1"/>
    </source>
</evidence>
<dbReference type="RefSeq" id="WP_199870324.1">
    <property type="nucleotide sequence ID" value="NZ_JAAGPU010000022.1"/>
</dbReference>
<reference evidence="2 3" key="1">
    <citation type="submission" date="2020-02" db="EMBL/GenBank/DDBJ databases">
        <title>Genome assembly of a novel Clostridium senegalense strain.</title>
        <authorList>
            <person name="Gupta T.B."/>
            <person name="Jauregui R."/>
            <person name="Maclean P."/>
            <person name="Nawarathana A."/>
            <person name="Brightwell G."/>
        </authorList>
    </citation>
    <scope>NUCLEOTIDE SEQUENCE [LARGE SCALE GENOMIC DNA]</scope>
    <source>
        <strain evidence="2 3">AGRFS4</strain>
    </source>
</reference>
<keyword evidence="3" id="KW-1185">Reference proteome</keyword>
<protein>
    <recommendedName>
        <fullName evidence="4">Zinc-ribbon domain-containing protein</fullName>
    </recommendedName>
</protein>
<dbReference type="Proteomes" id="UP000481872">
    <property type="component" value="Unassembled WGS sequence"/>
</dbReference>
<dbReference type="EMBL" id="JAAGPU010000022">
    <property type="protein sequence ID" value="NEU05562.1"/>
    <property type="molecule type" value="Genomic_DNA"/>
</dbReference>
<accession>A0A6M0H7L1</accession>
<keyword evidence="1" id="KW-1133">Transmembrane helix</keyword>
<evidence type="ECO:0008006" key="4">
    <source>
        <dbReference type="Google" id="ProtNLM"/>
    </source>
</evidence>
<organism evidence="2 3">
    <name type="scientific">Clostridium senegalense</name>
    <dbReference type="NCBI Taxonomy" id="1465809"/>
    <lineage>
        <taxon>Bacteria</taxon>
        <taxon>Bacillati</taxon>
        <taxon>Bacillota</taxon>
        <taxon>Clostridia</taxon>
        <taxon>Eubacteriales</taxon>
        <taxon>Clostridiaceae</taxon>
        <taxon>Clostridium</taxon>
    </lineage>
</organism>
<name>A0A6M0H7L1_9CLOT</name>
<evidence type="ECO:0000256" key="1">
    <source>
        <dbReference type="SAM" id="Phobius"/>
    </source>
</evidence>